<evidence type="ECO:0000256" key="2">
    <source>
        <dbReference type="ARBA" id="ARBA00022448"/>
    </source>
</evidence>
<comment type="PTM">
    <text evidence="8">Binds 2 heme c groups covalently per subunit.</text>
</comment>
<dbReference type="GeneID" id="84790264"/>
<gene>
    <name evidence="13" type="ORF">CHUV0807_2002</name>
</gene>
<dbReference type="GO" id="GO:0005506">
    <property type="term" value="F:iron ion binding"/>
    <property type="evidence" value="ECO:0007669"/>
    <property type="project" value="InterPro"/>
</dbReference>
<evidence type="ECO:0000256" key="11">
    <source>
        <dbReference type="SAM" id="SignalP"/>
    </source>
</evidence>
<evidence type="ECO:0000256" key="1">
    <source>
        <dbReference type="ARBA" id="ARBA00004418"/>
    </source>
</evidence>
<dbReference type="Pfam" id="PF00034">
    <property type="entry name" value="Cytochrom_C"/>
    <property type="match status" value="2"/>
</dbReference>
<dbReference type="InterPro" id="IPR009056">
    <property type="entry name" value="Cyt_c-like_dom"/>
</dbReference>
<evidence type="ECO:0000256" key="7">
    <source>
        <dbReference type="ARBA" id="ARBA00023004"/>
    </source>
</evidence>
<dbReference type="PANTHER" id="PTHR33751:SF9">
    <property type="entry name" value="CYTOCHROME C4"/>
    <property type="match status" value="1"/>
</dbReference>
<evidence type="ECO:0000313" key="13">
    <source>
        <dbReference type="EMBL" id="SAM69034.1"/>
    </source>
</evidence>
<dbReference type="PROSITE" id="PS51007">
    <property type="entry name" value="CYTC"/>
    <property type="match status" value="2"/>
</dbReference>
<feature type="binding site" description="axial binding residue" evidence="9">
    <location>
        <position position="82"/>
    </location>
    <ligand>
        <name>heme c</name>
        <dbReference type="ChEBI" id="CHEBI:61717"/>
        <label>1</label>
    </ligand>
    <ligandPart>
        <name>Fe</name>
        <dbReference type="ChEBI" id="CHEBI:18248"/>
    </ligandPart>
</feature>
<feature type="domain" description="Cytochrome c" evidence="12">
    <location>
        <begin position="22"/>
        <end position="105"/>
    </location>
</feature>
<keyword evidence="7 9" id="KW-0408">Iron</keyword>
<feature type="binding site" description="axial binding residue" evidence="9">
    <location>
        <position position="186"/>
    </location>
    <ligand>
        <name>heme c</name>
        <dbReference type="ChEBI" id="CHEBI:61717"/>
        <label>2</label>
    </ligand>
    <ligandPart>
        <name>Fe</name>
        <dbReference type="ChEBI" id="CHEBI:18248"/>
    </ligandPart>
</feature>
<dbReference type="Proteomes" id="UP000190837">
    <property type="component" value="Unassembled WGS sequence"/>
</dbReference>
<comment type="subcellular location">
    <subcellularLocation>
        <location evidence="1">Periplasm</location>
    </subcellularLocation>
</comment>
<feature type="signal peptide" evidence="11">
    <location>
        <begin position="1"/>
        <end position="20"/>
    </location>
</feature>
<dbReference type="SUPFAM" id="SSF46626">
    <property type="entry name" value="Cytochrome c"/>
    <property type="match status" value="2"/>
</dbReference>
<dbReference type="RefSeq" id="WP_004141848.1">
    <property type="nucleotide sequence ID" value="NZ_CAUQEP010000012.1"/>
</dbReference>
<dbReference type="PANTHER" id="PTHR33751">
    <property type="entry name" value="CBB3-TYPE CYTOCHROME C OXIDASE SUBUNIT FIXP"/>
    <property type="match status" value="1"/>
</dbReference>
<dbReference type="InterPro" id="IPR050597">
    <property type="entry name" value="Cytochrome_c_Oxidase_Subunit"/>
</dbReference>
<keyword evidence="11" id="KW-0732">Signal</keyword>
<dbReference type="PIRSF" id="PIRSF000005">
    <property type="entry name" value="Cytochrome_c4"/>
    <property type="match status" value="1"/>
</dbReference>
<reference evidence="14" key="1">
    <citation type="submission" date="2016-04" db="EMBL/GenBank/DDBJ databases">
        <authorList>
            <person name="Tagini F."/>
        </authorList>
    </citation>
    <scope>NUCLEOTIDE SEQUENCE [LARGE SCALE GENOMIC DNA]</scope>
    <source>
        <strain evidence="14">CHUV0807</strain>
    </source>
</reference>
<feature type="binding site" description="axial binding residue" evidence="9">
    <location>
        <position position="143"/>
    </location>
    <ligand>
        <name>heme c</name>
        <dbReference type="ChEBI" id="CHEBI:61717"/>
        <label>2</label>
    </ligand>
    <ligandPart>
        <name>Fe</name>
        <dbReference type="ChEBI" id="CHEBI:18248"/>
    </ligandPart>
</feature>
<sequence>MKNSRIISAALLFTAVSALAEGDPARGKALTGACVACHQEDGNGRDNGASADAWPRLAGMNAEYLAAQLAAYKKGERRAPSMKPFSMMLDDAKAADIAAYYASLPPAAIENPASPDAAQLERGKQLAEQGDASKQIKPCTECHGADNRGDGKIPAITAQPASYLRAQITAWKQGDRPNDSADPKGMFQTARHLDDADSAAVAAWLSTQAP</sequence>
<feature type="binding site" description="covalent" evidence="8">
    <location>
        <position position="142"/>
    </location>
    <ligand>
        <name>heme c</name>
        <dbReference type="ChEBI" id="CHEBI:61717"/>
        <label>2</label>
    </ligand>
</feature>
<dbReference type="AlphaFoldDB" id="A0A1C3H5Z3"/>
<evidence type="ECO:0000256" key="4">
    <source>
        <dbReference type="ARBA" id="ARBA00022723"/>
    </source>
</evidence>
<evidence type="ECO:0000256" key="10">
    <source>
        <dbReference type="SAM" id="MobiDB-lite"/>
    </source>
</evidence>
<evidence type="ECO:0000256" key="9">
    <source>
        <dbReference type="PIRSR" id="PIRSR000005-2"/>
    </source>
</evidence>
<evidence type="ECO:0000256" key="6">
    <source>
        <dbReference type="ARBA" id="ARBA00022982"/>
    </source>
</evidence>
<evidence type="ECO:0000256" key="3">
    <source>
        <dbReference type="ARBA" id="ARBA00022617"/>
    </source>
</evidence>
<dbReference type="InterPro" id="IPR024167">
    <property type="entry name" value="Cytochrome_c4-like"/>
</dbReference>
<feature type="region of interest" description="Disordered" evidence="10">
    <location>
        <begin position="112"/>
        <end position="152"/>
    </location>
</feature>
<keyword evidence="6" id="KW-0249">Electron transport</keyword>
<accession>A0A1C3H5Z3</accession>
<keyword evidence="3 8" id="KW-0349">Heme</keyword>
<dbReference type="GO" id="GO:0020037">
    <property type="term" value="F:heme binding"/>
    <property type="evidence" value="ECO:0007669"/>
    <property type="project" value="InterPro"/>
</dbReference>
<evidence type="ECO:0000259" key="12">
    <source>
        <dbReference type="PROSITE" id="PS51007"/>
    </source>
</evidence>
<protein>
    <submittedName>
        <fullName evidence="13">Cytochrome c4</fullName>
    </submittedName>
</protein>
<organism evidence="13 14">
    <name type="scientific">Cardiobacterium hominis</name>
    <dbReference type="NCBI Taxonomy" id="2718"/>
    <lineage>
        <taxon>Bacteria</taxon>
        <taxon>Pseudomonadati</taxon>
        <taxon>Pseudomonadota</taxon>
        <taxon>Gammaproteobacteria</taxon>
        <taxon>Cardiobacteriales</taxon>
        <taxon>Cardiobacteriaceae</taxon>
        <taxon>Cardiobacterium</taxon>
    </lineage>
</organism>
<evidence type="ECO:0000313" key="14">
    <source>
        <dbReference type="Proteomes" id="UP000190837"/>
    </source>
</evidence>
<evidence type="ECO:0000256" key="8">
    <source>
        <dbReference type="PIRSR" id="PIRSR000005-1"/>
    </source>
</evidence>
<keyword evidence="5" id="KW-0574">Periplasm</keyword>
<evidence type="ECO:0000256" key="5">
    <source>
        <dbReference type="ARBA" id="ARBA00022764"/>
    </source>
</evidence>
<feature type="domain" description="Cytochrome c" evidence="12">
    <location>
        <begin position="118"/>
        <end position="209"/>
    </location>
</feature>
<feature type="binding site" description="covalent" evidence="8">
    <location>
        <position position="37"/>
    </location>
    <ligand>
        <name>heme c</name>
        <dbReference type="ChEBI" id="CHEBI:61717"/>
        <label>1</label>
    </ligand>
</feature>
<feature type="binding site" description="covalent" evidence="8">
    <location>
        <position position="139"/>
    </location>
    <ligand>
        <name>heme c</name>
        <dbReference type="ChEBI" id="CHEBI:61717"/>
        <label>2</label>
    </ligand>
</feature>
<dbReference type="GO" id="GO:0009055">
    <property type="term" value="F:electron transfer activity"/>
    <property type="evidence" value="ECO:0007669"/>
    <property type="project" value="InterPro"/>
</dbReference>
<dbReference type="InterPro" id="IPR036909">
    <property type="entry name" value="Cyt_c-like_dom_sf"/>
</dbReference>
<name>A0A1C3H5Z3_9GAMM</name>
<keyword evidence="4 9" id="KW-0479">Metal-binding</keyword>
<feature type="binding site" description="covalent" evidence="8">
    <location>
        <position position="34"/>
    </location>
    <ligand>
        <name>heme c</name>
        <dbReference type="ChEBI" id="CHEBI:61717"/>
        <label>1</label>
    </ligand>
</feature>
<feature type="binding site" description="axial binding residue" evidence="9">
    <location>
        <position position="38"/>
    </location>
    <ligand>
        <name>heme c</name>
        <dbReference type="ChEBI" id="CHEBI:61717"/>
        <label>1</label>
    </ligand>
    <ligandPart>
        <name>Fe</name>
        <dbReference type="ChEBI" id="CHEBI:18248"/>
    </ligandPart>
</feature>
<dbReference type="OMA" id="ASCHGRE"/>
<dbReference type="EMBL" id="FKLO01000067">
    <property type="protein sequence ID" value="SAM69034.1"/>
    <property type="molecule type" value="Genomic_DNA"/>
</dbReference>
<keyword evidence="2" id="KW-0813">Transport</keyword>
<proteinExistence type="predicted"/>
<dbReference type="Gene3D" id="1.10.760.10">
    <property type="entry name" value="Cytochrome c-like domain"/>
    <property type="match status" value="2"/>
</dbReference>
<dbReference type="GO" id="GO:0042597">
    <property type="term" value="C:periplasmic space"/>
    <property type="evidence" value="ECO:0007669"/>
    <property type="project" value="UniProtKB-SubCell"/>
</dbReference>
<feature type="chain" id="PRO_5008674905" evidence="11">
    <location>
        <begin position="21"/>
        <end position="210"/>
    </location>
</feature>